<evidence type="ECO:0000313" key="1">
    <source>
        <dbReference type="EMBL" id="TGX82868.1"/>
    </source>
</evidence>
<comment type="caution">
    <text evidence="1">The sequence shown here is derived from an EMBL/GenBank/DDBJ whole genome shotgun (WGS) entry which is preliminary data.</text>
</comment>
<gene>
    <name evidence="1" type="ORF">E5358_05930</name>
</gene>
<dbReference type="Proteomes" id="UP000308886">
    <property type="component" value="Unassembled WGS sequence"/>
</dbReference>
<name>A0AC61QRS5_9BACT</name>
<protein>
    <submittedName>
        <fullName evidence="1">ABC-F family ATP-binding cassette domain-containing protein</fullName>
    </submittedName>
</protein>
<accession>A0AC61QRS5</accession>
<keyword evidence="1" id="KW-0547">Nucleotide-binding</keyword>
<dbReference type="EMBL" id="SRZC01000007">
    <property type="protein sequence ID" value="TGX82868.1"/>
    <property type="molecule type" value="Genomic_DNA"/>
</dbReference>
<organism evidence="1 2">
    <name type="scientific">Palleniella muris</name>
    <dbReference type="NCBI Taxonomy" id="3038145"/>
    <lineage>
        <taxon>Bacteria</taxon>
        <taxon>Pseudomonadati</taxon>
        <taxon>Bacteroidota</taxon>
        <taxon>Bacteroidia</taxon>
        <taxon>Bacteroidales</taxon>
        <taxon>Prevotellaceae</taxon>
        <taxon>Palleniella</taxon>
    </lineage>
</organism>
<evidence type="ECO:0000313" key="2">
    <source>
        <dbReference type="Proteomes" id="UP000308886"/>
    </source>
</evidence>
<proteinExistence type="predicted"/>
<keyword evidence="2" id="KW-1185">Reference proteome</keyword>
<sequence>MSLQVQNISYIHPDKEVLFHDISFSVADGEKCAIVGNNGVGKSTLLKIITGILPPSSGQVISETPYIVPQHFGQFDGMTVAKALGIAEKLKALANILDGQGTEEDFAVLDDDWGINESLAEAFWRWGIGHVTPDMPMSELSGGEKTKVFLAGMDIHHPAVTLMDEPTNHLDAEGRALLYEHIRRTNGTVVIVSHDRTLLNIMPAIYEMSQHGMQYYPMPYDEYKEVTDSLKAARLTRLQSQQKELAKAEKAARKTMERQQKHASRGEKQSAKKGLARIAMGNLRDKSEASTSRLNKVQEEKLQAMSQEVKDIRASIPEQIAMRLTIGDSSKPGSKRLLKASDVTFAYDGRAVLWQHAPLNLSVYSGERIRLQGCNGSGKSTLLRLMTGELQPTGGEMLRAEVLKIVYIDQEYSCIDNKQTVYGQLESCATKRPEHELKMLLSRFLFDATTWEKRCGNLSGGEKMKLALCCLLAGDNAPDMIIADEPTNNIDIASMEILAATLRNYRGTLVVVSHDEEFVRDVGIEREINIG</sequence>
<reference evidence="1" key="1">
    <citation type="submission" date="2019-04" db="EMBL/GenBank/DDBJ databases">
        <title>Microbes associate with the intestines of laboratory mice.</title>
        <authorList>
            <person name="Navarre W."/>
            <person name="Wong E."/>
            <person name="Huang K."/>
            <person name="Tropini C."/>
            <person name="Ng K."/>
            <person name="Yu B."/>
        </authorList>
    </citation>
    <scope>NUCLEOTIDE SEQUENCE</scope>
    <source>
        <strain evidence="1">NM73_A23</strain>
    </source>
</reference>
<keyword evidence="1" id="KW-0067">ATP-binding</keyword>